<proteinExistence type="predicted"/>
<reference evidence="1 2" key="1">
    <citation type="journal article" date="2022" name="Hortic Res">
        <title>A haplotype resolved chromosomal level avocado genome allows analysis of novel avocado genes.</title>
        <authorList>
            <person name="Nath O."/>
            <person name="Fletcher S.J."/>
            <person name="Hayward A."/>
            <person name="Shaw L.M."/>
            <person name="Masouleh A.K."/>
            <person name="Furtado A."/>
            <person name="Henry R.J."/>
            <person name="Mitter N."/>
        </authorList>
    </citation>
    <scope>NUCLEOTIDE SEQUENCE [LARGE SCALE GENOMIC DNA]</scope>
    <source>
        <strain evidence="2">cv. Hass</strain>
    </source>
</reference>
<dbReference type="Proteomes" id="UP001234297">
    <property type="component" value="Chromosome 6"/>
</dbReference>
<name>A0ACC2L018_PERAE</name>
<dbReference type="EMBL" id="CM056814">
    <property type="protein sequence ID" value="KAJ8626746.1"/>
    <property type="molecule type" value="Genomic_DNA"/>
</dbReference>
<sequence length="891" mass="99381">MDGSDNSGRKKSGSSRGLSDRATSTDSLRLLLGSRLGGGSRDASNESGSLAGEKACLVSSTDNFDNQIGSSRVCGNEVVELEAQVMEPTEISLRHWLDKLERTVDRLECLHIFRQIVEAVNLAHSESVVVHNVRPSCFIMSSFNRVSFIESASCSSPDSDSLGDGIDSRISEHKSSSPVADGLYQERVVTEGKDSPPEVSPVGVSRRTSEASCLGMGSGVVREEQKVEEISNAGVEDRKKTFPLKQILDMELNWYKSPEEAAGDSSSFASDIYRLGVLLFELFCTFSSNEEKLSTMSNLRHRVLPPQLLLKWPKEASFCLWLLHPQPSNRPKMSEVLQSEFLNEPRDTLEQREAAIKLKEEIEEQEFLLEFLLQMQQKRQEIADKLDDTICFLSSDIEEVLKQQSLLKRQGGCYPEQNNEDHSSLERVHNPLMNPVKNENSNSFGSRKRFRPGIRVNSEEQFSEPSAEGQRSENRESILSKSSRLMKNFKKLESAYFSTRCRLMKPSGNLSLRNSTVGSVGRGSVVRTEGSSVYNLASMEGQSEGRERGWVHPFLGGLCKYLSFSKLKVRADLKQGDLVSSNLVCSLGFDRDKEFFATAGVNRKIKIFECDAILNEDHDIHYPVTEMVSRSKLSSISWNSYIKSQIASSDFEGIVQVWDVTRGQVYMKMREHERRVWSVDFSQADPTKLASGSDDGAVKLWNINQEVSVGTIRMKANVCCVQFPPDSARSLAVGSADHKIYCFDLRNMKVPWCTLIGHTRTVSYVKFVDSNTIVSASTDNSLKLWDLTMNKSQVLNSPVQTYTGHTNVKNFVGLSISDGYIATGSETNEVFVYQKSFPMPVLSFKFNSTDPLSGQEVDDSNQFVSSVCWRGQSSTLVAANSTGNIKLLEMV</sequence>
<organism evidence="1 2">
    <name type="scientific">Persea americana</name>
    <name type="common">Avocado</name>
    <dbReference type="NCBI Taxonomy" id="3435"/>
    <lineage>
        <taxon>Eukaryota</taxon>
        <taxon>Viridiplantae</taxon>
        <taxon>Streptophyta</taxon>
        <taxon>Embryophyta</taxon>
        <taxon>Tracheophyta</taxon>
        <taxon>Spermatophyta</taxon>
        <taxon>Magnoliopsida</taxon>
        <taxon>Magnoliidae</taxon>
        <taxon>Laurales</taxon>
        <taxon>Lauraceae</taxon>
        <taxon>Persea</taxon>
    </lineage>
</organism>
<evidence type="ECO:0000313" key="2">
    <source>
        <dbReference type="Proteomes" id="UP001234297"/>
    </source>
</evidence>
<keyword evidence="2" id="KW-1185">Reference proteome</keyword>
<comment type="caution">
    <text evidence="1">The sequence shown here is derived from an EMBL/GenBank/DDBJ whole genome shotgun (WGS) entry which is preliminary data.</text>
</comment>
<accession>A0ACC2L018</accession>
<evidence type="ECO:0000313" key="1">
    <source>
        <dbReference type="EMBL" id="KAJ8626746.1"/>
    </source>
</evidence>
<gene>
    <name evidence="1" type="ORF">MRB53_020053</name>
</gene>
<protein>
    <submittedName>
        <fullName evidence="1">Uncharacterized protein</fullName>
    </submittedName>
</protein>